<dbReference type="OrthoDB" id="9800684at2"/>
<protein>
    <submittedName>
        <fullName evidence="1">Cupin</fullName>
    </submittedName>
</protein>
<dbReference type="RefSeq" id="WP_143563595.1">
    <property type="nucleotide sequence ID" value="NZ_BMPL01000004.1"/>
</dbReference>
<name>A0A553JRS4_SHEHA</name>
<proteinExistence type="predicted"/>
<evidence type="ECO:0000313" key="2">
    <source>
        <dbReference type="Proteomes" id="UP000318126"/>
    </source>
</evidence>
<dbReference type="Gene3D" id="2.60.120.10">
    <property type="entry name" value="Jelly Rolls"/>
    <property type="match status" value="1"/>
</dbReference>
<accession>A0A553JRS4</accession>
<dbReference type="InterPro" id="IPR014710">
    <property type="entry name" value="RmlC-like_jellyroll"/>
</dbReference>
<dbReference type="Proteomes" id="UP000318126">
    <property type="component" value="Unassembled WGS sequence"/>
</dbReference>
<gene>
    <name evidence="1" type="ORF">FN961_05685</name>
</gene>
<dbReference type="InterPro" id="IPR011051">
    <property type="entry name" value="RmlC_Cupin_sf"/>
</dbReference>
<keyword evidence="2" id="KW-1185">Reference proteome</keyword>
<sequence length="96" mass="11005">MDSVRDQAISNVQIDNDRVLVTQWCFSVGAETRWHHHCLDYIVIPDMDGCLLLETRNGHDIVELKAGKSYSRLSGVEHNVVNINDFDFSFVEVELK</sequence>
<dbReference type="EMBL" id="VKGK01000005">
    <property type="protein sequence ID" value="TRY15162.1"/>
    <property type="molecule type" value="Genomic_DNA"/>
</dbReference>
<evidence type="ECO:0000313" key="1">
    <source>
        <dbReference type="EMBL" id="TRY15162.1"/>
    </source>
</evidence>
<dbReference type="SUPFAM" id="SSF51182">
    <property type="entry name" value="RmlC-like cupins"/>
    <property type="match status" value="1"/>
</dbReference>
<comment type="caution">
    <text evidence="1">The sequence shown here is derived from an EMBL/GenBank/DDBJ whole genome shotgun (WGS) entry which is preliminary data.</text>
</comment>
<dbReference type="AlphaFoldDB" id="A0A553JRS4"/>
<organism evidence="1 2">
    <name type="scientific">Shewanella hanedai</name>
    <name type="common">Alteromonas hanedai</name>
    <dbReference type="NCBI Taxonomy" id="25"/>
    <lineage>
        <taxon>Bacteria</taxon>
        <taxon>Pseudomonadati</taxon>
        <taxon>Pseudomonadota</taxon>
        <taxon>Gammaproteobacteria</taxon>
        <taxon>Alteromonadales</taxon>
        <taxon>Shewanellaceae</taxon>
        <taxon>Shewanella</taxon>
    </lineage>
</organism>
<reference evidence="2" key="1">
    <citation type="submission" date="2019-07" db="EMBL/GenBank/DDBJ databases">
        <title>Shewanella sp. YLB-08 draft genomic sequence.</title>
        <authorList>
            <person name="Yu L."/>
        </authorList>
    </citation>
    <scope>NUCLEOTIDE SEQUENCE [LARGE SCALE GENOMIC DNA]</scope>
    <source>
        <strain evidence="2">JCM 20706</strain>
    </source>
</reference>